<keyword evidence="1" id="KW-1133">Transmembrane helix</keyword>
<evidence type="ECO:0000313" key="2">
    <source>
        <dbReference type="EMBL" id="AWN37791.1"/>
    </source>
</evidence>
<keyword evidence="3" id="KW-1185">Reference proteome</keyword>
<feature type="transmembrane region" description="Helical" evidence="1">
    <location>
        <begin position="20"/>
        <end position="42"/>
    </location>
</feature>
<proteinExistence type="predicted"/>
<gene>
    <name evidence="2" type="ORF">DK427_20355</name>
</gene>
<dbReference type="OrthoDB" id="9887869at2"/>
<dbReference type="AlphaFoldDB" id="A0A2U8VWW0"/>
<keyword evidence="1" id="KW-0812">Transmembrane</keyword>
<dbReference type="Proteomes" id="UP000246058">
    <property type="component" value="Chromosome"/>
</dbReference>
<organism evidence="2 3">
    <name type="scientific">Methylobacterium radiodurans</name>
    <dbReference type="NCBI Taxonomy" id="2202828"/>
    <lineage>
        <taxon>Bacteria</taxon>
        <taxon>Pseudomonadati</taxon>
        <taxon>Pseudomonadota</taxon>
        <taxon>Alphaproteobacteria</taxon>
        <taxon>Hyphomicrobiales</taxon>
        <taxon>Methylobacteriaceae</taxon>
        <taxon>Methylobacterium</taxon>
    </lineage>
</organism>
<keyword evidence="1" id="KW-0472">Membrane</keyword>
<reference evidence="2 3" key="1">
    <citation type="submission" date="2018-05" db="EMBL/GenBank/DDBJ databases">
        <title>Complete Genome Sequence of Methylobacterium sp. 17Sr1-43.</title>
        <authorList>
            <person name="Srinivasan S."/>
        </authorList>
    </citation>
    <scope>NUCLEOTIDE SEQUENCE [LARGE SCALE GENOMIC DNA]</scope>
    <source>
        <strain evidence="2 3">17Sr1-43</strain>
    </source>
</reference>
<dbReference type="EMBL" id="CP029551">
    <property type="protein sequence ID" value="AWN37791.1"/>
    <property type="molecule type" value="Genomic_DNA"/>
</dbReference>
<feature type="transmembrane region" description="Helical" evidence="1">
    <location>
        <begin position="54"/>
        <end position="78"/>
    </location>
</feature>
<sequence length="168" mass="18127">MMGSLDPTKEVVRFEEAFCGGSRAILGLAGLPPLLASWELLVRHGIAISGGAAVLAWLVSAGALAVGLPLLGVALMGFERTVTVDPREGTLSKHARGPFRLAWTRTQALTLVSEIGVEPEAWNDGLPTWCVVARFKDRAQPWRITRRADRDDALLVARDTASRLPVAY</sequence>
<dbReference type="KEGG" id="meti:DK427_20355"/>
<protein>
    <submittedName>
        <fullName evidence="2">Uncharacterized protein</fullName>
    </submittedName>
</protein>
<name>A0A2U8VWW0_9HYPH</name>
<evidence type="ECO:0000313" key="3">
    <source>
        <dbReference type="Proteomes" id="UP000246058"/>
    </source>
</evidence>
<evidence type="ECO:0000256" key="1">
    <source>
        <dbReference type="SAM" id="Phobius"/>
    </source>
</evidence>
<accession>A0A2U8VWW0</accession>